<dbReference type="AlphaFoldDB" id="A0A8H7NM53"/>
<name>A0A8H7NM53_BIOOC</name>
<evidence type="ECO:0000313" key="3">
    <source>
        <dbReference type="Proteomes" id="UP000616885"/>
    </source>
</evidence>
<dbReference type="Proteomes" id="UP000616885">
    <property type="component" value="Unassembled WGS sequence"/>
</dbReference>
<proteinExistence type="predicted"/>
<evidence type="ECO:0000313" key="2">
    <source>
        <dbReference type="EMBL" id="KAF9758669.1"/>
    </source>
</evidence>
<organism evidence="2 3">
    <name type="scientific">Bionectria ochroleuca</name>
    <name type="common">Gliocladium roseum</name>
    <dbReference type="NCBI Taxonomy" id="29856"/>
    <lineage>
        <taxon>Eukaryota</taxon>
        <taxon>Fungi</taxon>
        <taxon>Dikarya</taxon>
        <taxon>Ascomycota</taxon>
        <taxon>Pezizomycotina</taxon>
        <taxon>Sordariomycetes</taxon>
        <taxon>Hypocreomycetidae</taxon>
        <taxon>Hypocreales</taxon>
        <taxon>Bionectriaceae</taxon>
        <taxon>Clonostachys</taxon>
    </lineage>
</organism>
<comment type="caution">
    <text evidence="2">The sequence shown here is derived from an EMBL/GenBank/DDBJ whole genome shotgun (WGS) entry which is preliminary data.</text>
</comment>
<gene>
    <name evidence="2" type="ORF">IM811_000363</name>
</gene>
<sequence length="129" mass="13941">MHFTKTLVSIFALASFTSAFSYEADEEASALVARKAEFLQARDDYIQARDNYLMEKRGGFISKPSVGLLSGLTSTYAFLLTYVQGAAKGVCTGSARPYTCTEKLINGKSRNCGPCKSSTGFGKTCECSK</sequence>
<accession>A0A8H7NM53</accession>
<reference evidence="2" key="1">
    <citation type="submission" date="2020-10" db="EMBL/GenBank/DDBJ databases">
        <title>High-Quality Genome Resource of Clonostachys rosea strain S41 by Oxford Nanopore Long-Read Sequencing.</title>
        <authorList>
            <person name="Wang H."/>
        </authorList>
    </citation>
    <scope>NUCLEOTIDE SEQUENCE</scope>
    <source>
        <strain evidence="2">S41</strain>
    </source>
</reference>
<dbReference type="EMBL" id="JADCTT010000001">
    <property type="protein sequence ID" value="KAF9758669.1"/>
    <property type="molecule type" value="Genomic_DNA"/>
</dbReference>
<keyword evidence="1" id="KW-0732">Signal</keyword>
<protein>
    <submittedName>
        <fullName evidence="2">Uncharacterized protein</fullName>
    </submittedName>
</protein>
<feature type="chain" id="PRO_5034196888" evidence="1">
    <location>
        <begin position="20"/>
        <end position="129"/>
    </location>
</feature>
<evidence type="ECO:0000256" key="1">
    <source>
        <dbReference type="SAM" id="SignalP"/>
    </source>
</evidence>
<feature type="signal peptide" evidence="1">
    <location>
        <begin position="1"/>
        <end position="19"/>
    </location>
</feature>